<dbReference type="InterPro" id="IPR033413">
    <property type="entry name" value="DUF5117"/>
</dbReference>
<dbReference type="PANTHER" id="PTHR38478">
    <property type="entry name" value="PEPTIDASE M1A AND M12B"/>
    <property type="match status" value="1"/>
</dbReference>
<feature type="domain" description="DUF5117" evidence="3">
    <location>
        <begin position="108"/>
        <end position="295"/>
    </location>
</feature>
<dbReference type="InterPro" id="IPR033428">
    <property type="entry name" value="DUF5118"/>
</dbReference>
<evidence type="ECO:0000313" key="6">
    <source>
        <dbReference type="Proteomes" id="UP000646484"/>
    </source>
</evidence>
<dbReference type="InterPro" id="IPR024079">
    <property type="entry name" value="MetalloPept_cat_dom_sf"/>
</dbReference>
<dbReference type="RefSeq" id="WP_186977876.1">
    <property type="nucleotide sequence ID" value="NZ_JACOOH010000008.1"/>
</dbReference>
<sequence length="875" mass="100869">MNFRRVVSLVLVLFVMSLSVEAGELFRKKNKKGEKVEVKKESAYEKFFKGKKCETERGLFTVHKMDNKVYFELPLSLMGRDMLLGSTIAEISDNSFGCVGEKPHTPLHIQFTKKDSVVSLRYVSIGYITEDKNIQDRLDVSFVPAILRNFEVKTYNEDSTAVVIDMTDYLLSDDRTIDPFSPYAPILGYGGNLSRDFKKDNSQFEKVKAFSDNVSVQTTLSYTVSVSNSRGYYVYNMPFSAVMTRSFILLPEEPMRPRMADPRINIFFTEMATFANYGRGIQNTFYANRWRLEPKDMEAYKRGELVEPVKPIVFYIDDAFPESWKPYIRQAVEVWQKPFEAIGFKNAIIAKDFPKDDPEFDPENFKYSCVRYCPSWVENAMGPSWVDPRTGEILNANVSVYHNILNVVQAWRFIQTAPADDEVRTRVMREDILGDCLRYVVSHEVGHCLALMHNMASSAAIPTDSLRSPSFTQKYGTTYSIMDYARNNYVAQPGDKERGVRMTPPELGVYDYFSIKWLYTPLPEARTSNEEVPTLDKWIGEKSGNPIYRYGKQQIRSRLDPSSFEEDLSDDPIKAGRYGIKNLKYVLAHLNEWIPAADDKDYSFRQMIYNETVYQYLHYLKLALCNIGGIYLYERYDGDKFPSYETVTREKQRESLEFLFEQLKDFSWLDDEELQKGYPIRNNIGKDFESAIIDGILHRFGAIALCSEKAVKDAYSQEEYMKDIYDRVWAPTRKGAALTGMEKNFQMQFLTFLMEGSGATERGLSGSALAFKNEGIEVPEYITAKRMEYFGMQPEKGICLCGANHLNGKHHFAPQETYGFSFEVRVEPSSKPLKDLYFKTLKSSLELLKNKANTGSTETKQHYRLLIYKIEQVLK</sequence>
<keyword evidence="5" id="KW-0645">Protease</keyword>
<proteinExistence type="predicted"/>
<evidence type="ECO:0000259" key="3">
    <source>
        <dbReference type="Pfam" id="PF17148"/>
    </source>
</evidence>
<dbReference type="Pfam" id="PF16313">
    <property type="entry name" value="DUF4953"/>
    <property type="match status" value="1"/>
</dbReference>
<feature type="signal peptide" evidence="1">
    <location>
        <begin position="1"/>
        <end position="22"/>
    </location>
</feature>
<reference evidence="5 6" key="1">
    <citation type="submission" date="2020-08" db="EMBL/GenBank/DDBJ databases">
        <title>Genome public.</title>
        <authorList>
            <person name="Liu C."/>
            <person name="Sun Q."/>
        </authorList>
    </citation>
    <scope>NUCLEOTIDE SEQUENCE [LARGE SCALE GENOMIC DNA]</scope>
    <source>
        <strain evidence="5 6">NSJ-56</strain>
    </source>
</reference>
<dbReference type="InterPro" id="IPR034032">
    <property type="entry name" value="Zn_MMP-like_bac"/>
</dbReference>
<feature type="domain" description="EcxA zinc-binding" evidence="2">
    <location>
        <begin position="428"/>
        <end position="733"/>
    </location>
</feature>
<evidence type="ECO:0000313" key="5">
    <source>
        <dbReference type="EMBL" id="MBC5622956.1"/>
    </source>
</evidence>
<dbReference type="GO" id="GO:0008237">
    <property type="term" value="F:metallopeptidase activity"/>
    <property type="evidence" value="ECO:0007669"/>
    <property type="project" value="UniProtKB-KW"/>
</dbReference>
<dbReference type="Pfam" id="PF17162">
    <property type="entry name" value="DUF5118"/>
    <property type="match status" value="1"/>
</dbReference>
<accession>A0ABR7D4S1</accession>
<dbReference type="Proteomes" id="UP000646484">
    <property type="component" value="Unassembled WGS sequence"/>
</dbReference>
<dbReference type="EMBL" id="JACOOH010000008">
    <property type="protein sequence ID" value="MBC5622956.1"/>
    <property type="molecule type" value="Genomic_DNA"/>
</dbReference>
<dbReference type="PANTHER" id="PTHR38478:SF1">
    <property type="entry name" value="ZINC DEPENDENT METALLOPROTEASE DOMAIN LIPOPROTEIN"/>
    <property type="match status" value="1"/>
</dbReference>
<feature type="chain" id="PRO_5045602156" evidence="1">
    <location>
        <begin position="23"/>
        <end position="875"/>
    </location>
</feature>
<dbReference type="CDD" id="cd04276">
    <property type="entry name" value="ZnMc_MMP_like_2"/>
    <property type="match status" value="1"/>
</dbReference>
<name>A0ABR7D4S1_9BACT</name>
<keyword evidence="6" id="KW-1185">Reference proteome</keyword>
<organism evidence="5 6">
    <name type="scientific">Butyricimonas hominis</name>
    <dbReference type="NCBI Taxonomy" id="2763032"/>
    <lineage>
        <taxon>Bacteria</taxon>
        <taxon>Pseudomonadati</taxon>
        <taxon>Bacteroidota</taxon>
        <taxon>Bacteroidia</taxon>
        <taxon>Bacteroidales</taxon>
        <taxon>Odoribacteraceae</taxon>
        <taxon>Butyricimonas</taxon>
    </lineage>
</organism>
<keyword evidence="5" id="KW-0378">Hydrolase</keyword>
<evidence type="ECO:0000259" key="4">
    <source>
        <dbReference type="Pfam" id="PF17162"/>
    </source>
</evidence>
<keyword evidence="1" id="KW-0732">Signal</keyword>
<evidence type="ECO:0000256" key="1">
    <source>
        <dbReference type="SAM" id="SignalP"/>
    </source>
</evidence>
<gene>
    <name evidence="5" type="ORF">H8S64_17830</name>
</gene>
<dbReference type="SUPFAM" id="SSF55486">
    <property type="entry name" value="Metalloproteases ('zincins'), catalytic domain"/>
    <property type="match status" value="1"/>
</dbReference>
<keyword evidence="5" id="KW-0482">Metalloprotease</keyword>
<dbReference type="Gene3D" id="3.40.390.10">
    <property type="entry name" value="Collagenase (Catalytic Domain)"/>
    <property type="match status" value="1"/>
</dbReference>
<dbReference type="Pfam" id="PF17148">
    <property type="entry name" value="DUF5117"/>
    <property type="match status" value="1"/>
</dbReference>
<feature type="domain" description="DUF5118" evidence="4">
    <location>
        <begin position="42"/>
        <end position="90"/>
    </location>
</feature>
<dbReference type="InterPro" id="IPR032534">
    <property type="entry name" value="EcxA_zinc-bd"/>
</dbReference>
<evidence type="ECO:0000259" key="2">
    <source>
        <dbReference type="Pfam" id="PF16313"/>
    </source>
</evidence>
<protein>
    <submittedName>
        <fullName evidence="5">Zinc-dependent metalloprotease</fullName>
    </submittedName>
</protein>
<comment type="caution">
    <text evidence="5">The sequence shown here is derived from an EMBL/GenBank/DDBJ whole genome shotgun (WGS) entry which is preliminary data.</text>
</comment>